<dbReference type="EMBL" id="JAIRBC010000015">
    <property type="protein sequence ID" value="MCG2461340.1"/>
    <property type="molecule type" value="Genomic_DNA"/>
</dbReference>
<dbReference type="Proteomes" id="UP001200642">
    <property type="component" value="Unassembled WGS sequence"/>
</dbReference>
<gene>
    <name evidence="3" type="ORF">K8352_11320</name>
</gene>
<name>A0AAE3JNS6_9FLAO</name>
<dbReference type="AlphaFoldDB" id="A0AAE3JNS6"/>
<organism evidence="3 4">
    <name type="scientific">Cerina litoralis</name>
    <dbReference type="NCBI Taxonomy" id="2874477"/>
    <lineage>
        <taxon>Bacteria</taxon>
        <taxon>Pseudomonadati</taxon>
        <taxon>Bacteroidota</taxon>
        <taxon>Flavobacteriia</taxon>
        <taxon>Flavobacteriales</taxon>
        <taxon>Flavobacteriaceae</taxon>
        <taxon>Cerina</taxon>
    </lineage>
</organism>
<feature type="transmembrane region" description="Helical" evidence="2">
    <location>
        <begin position="63"/>
        <end position="84"/>
    </location>
</feature>
<keyword evidence="2" id="KW-0472">Membrane</keyword>
<dbReference type="RefSeq" id="WP_317902486.1">
    <property type="nucleotide sequence ID" value="NZ_JAIRBC010000015.1"/>
</dbReference>
<keyword evidence="2" id="KW-0812">Transmembrane</keyword>
<evidence type="ECO:0000313" key="4">
    <source>
        <dbReference type="Proteomes" id="UP001200642"/>
    </source>
</evidence>
<feature type="compositionally biased region" description="Basic and acidic residues" evidence="1">
    <location>
        <begin position="171"/>
        <end position="186"/>
    </location>
</feature>
<evidence type="ECO:0000256" key="1">
    <source>
        <dbReference type="SAM" id="MobiDB-lite"/>
    </source>
</evidence>
<evidence type="ECO:0000313" key="3">
    <source>
        <dbReference type="EMBL" id="MCG2461340.1"/>
    </source>
</evidence>
<feature type="transmembrane region" description="Helical" evidence="2">
    <location>
        <begin position="122"/>
        <end position="139"/>
    </location>
</feature>
<accession>A0AAE3JNS6</accession>
<feature type="region of interest" description="Disordered" evidence="1">
    <location>
        <begin position="171"/>
        <end position="201"/>
    </location>
</feature>
<feature type="transmembrane region" description="Helical" evidence="2">
    <location>
        <begin position="91"/>
        <end position="110"/>
    </location>
</feature>
<sequence>MSKPTLDIDKAAKKKKAKSLLMGSVIAIVIAVTPYIFYSYNWFPTTNKLDLFFFTFESKYQESISVVMWFFMAKFVPLLLLIMWFFTCKHWWYHVLLIPIAMFVFQIAALIQQERYLDEVEIYWLIPIMMVVTPFVYFIRIKLFDKHVLGIDLEAIDAELKVYKEKERLEKEKAKETENEKNDSREAIPFSSDRYAPHKQA</sequence>
<proteinExistence type="predicted"/>
<feature type="transmembrane region" description="Helical" evidence="2">
    <location>
        <begin position="20"/>
        <end position="43"/>
    </location>
</feature>
<keyword evidence="4" id="KW-1185">Reference proteome</keyword>
<keyword evidence="2" id="KW-1133">Transmembrane helix</keyword>
<protein>
    <submittedName>
        <fullName evidence="3">Uncharacterized protein</fullName>
    </submittedName>
</protein>
<reference evidence="3" key="1">
    <citation type="submission" date="2023-02" db="EMBL/GenBank/DDBJ databases">
        <title>Genome of Flavobacteriaceae gen. nov. sp. strain F89.</title>
        <authorList>
            <person name="Wang Y."/>
        </authorList>
    </citation>
    <scope>NUCLEOTIDE SEQUENCE</scope>
    <source>
        <strain evidence="3">F89</strain>
    </source>
</reference>
<comment type="caution">
    <text evidence="3">The sequence shown here is derived from an EMBL/GenBank/DDBJ whole genome shotgun (WGS) entry which is preliminary data.</text>
</comment>
<evidence type="ECO:0000256" key="2">
    <source>
        <dbReference type="SAM" id="Phobius"/>
    </source>
</evidence>